<dbReference type="RefSeq" id="WP_344204408.1">
    <property type="nucleotide sequence ID" value="NZ_BAAAME010000018.1"/>
</dbReference>
<proteinExistence type="inferred from homology"/>
<dbReference type="Gene3D" id="3.40.190.10">
    <property type="entry name" value="Periplasmic binding protein-like II"/>
    <property type="match status" value="2"/>
</dbReference>
<dbReference type="Pfam" id="PF00126">
    <property type="entry name" value="HTH_1"/>
    <property type="match status" value="1"/>
</dbReference>
<keyword evidence="2" id="KW-0805">Transcription regulation</keyword>
<sequence>MEIRVLRYVLALAEEEHFGRAAVRAGVAQSALSEQLKRLEVELGVRLFDRSTRRVTITAAGKRFVEHARNIVAAADRASSEMRAVANGRVGSVAVGFVGTATYDVLPRVAQRVRAELPGVDLTLRGEQLNPALLTSVASGDLDLALVRPNRTLPAGLLTTHLRSEELVAILPSSHPLASRTKIDLELLADEDFVIHPSGDRSSIHQHVLSACAGAGFSPRSILEVGETATLTVFVAAGLGVALVPAPVRSLHLDGVTYVDLASPTAIDLALVRRDSDRSLATASVAAAIVQCVTDAPRDER</sequence>
<reference evidence="7" key="1">
    <citation type="journal article" date="2019" name="Int. J. Syst. Evol. Microbiol.">
        <title>The Global Catalogue of Microorganisms (GCM) 10K type strain sequencing project: providing services to taxonomists for standard genome sequencing and annotation.</title>
        <authorList>
            <consortium name="The Broad Institute Genomics Platform"/>
            <consortium name="The Broad Institute Genome Sequencing Center for Infectious Disease"/>
            <person name="Wu L."/>
            <person name="Ma J."/>
        </authorList>
    </citation>
    <scope>NUCLEOTIDE SEQUENCE [LARGE SCALE GENOMIC DNA]</scope>
    <source>
        <strain evidence="7">JCM 13518</strain>
    </source>
</reference>
<keyword evidence="4" id="KW-0804">Transcription</keyword>
<dbReference type="InterPro" id="IPR036388">
    <property type="entry name" value="WH-like_DNA-bd_sf"/>
</dbReference>
<dbReference type="Pfam" id="PF03466">
    <property type="entry name" value="LysR_substrate"/>
    <property type="match status" value="1"/>
</dbReference>
<evidence type="ECO:0000256" key="3">
    <source>
        <dbReference type="ARBA" id="ARBA00023125"/>
    </source>
</evidence>
<dbReference type="EMBL" id="BAAAME010000018">
    <property type="protein sequence ID" value="GAA1754328.1"/>
    <property type="molecule type" value="Genomic_DNA"/>
</dbReference>
<protein>
    <submittedName>
        <fullName evidence="6">LysR substrate-binding domain-containing protein</fullName>
    </submittedName>
</protein>
<accession>A0ABP4WKF0</accession>
<dbReference type="PROSITE" id="PS50931">
    <property type="entry name" value="HTH_LYSR"/>
    <property type="match status" value="1"/>
</dbReference>
<evidence type="ECO:0000259" key="5">
    <source>
        <dbReference type="PROSITE" id="PS50931"/>
    </source>
</evidence>
<gene>
    <name evidence="6" type="ORF">GCM10009710_37060</name>
</gene>
<dbReference type="Proteomes" id="UP001501057">
    <property type="component" value="Unassembled WGS sequence"/>
</dbReference>
<evidence type="ECO:0000256" key="1">
    <source>
        <dbReference type="ARBA" id="ARBA00009437"/>
    </source>
</evidence>
<dbReference type="InterPro" id="IPR036390">
    <property type="entry name" value="WH_DNA-bd_sf"/>
</dbReference>
<dbReference type="PANTHER" id="PTHR30346:SF30">
    <property type="entry name" value="SMALL NEUTRAL PROTEASE REGULATORY PROTEIN"/>
    <property type="match status" value="1"/>
</dbReference>
<evidence type="ECO:0000313" key="6">
    <source>
        <dbReference type="EMBL" id="GAA1754328.1"/>
    </source>
</evidence>
<dbReference type="PRINTS" id="PR00039">
    <property type="entry name" value="HTHLYSR"/>
</dbReference>
<organism evidence="6 7">
    <name type="scientific">Aeromicrobium alkaliterrae</name>
    <dbReference type="NCBI Taxonomy" id="302168"/>
    <lineage>
        <taxon>Bacteria</taxon>
        <taxon>Bacillati</taxon>
        <taxon>Actinomycetota</taxon>
        <taxon>Actinomycetes</taxon>
        <taxon>Propionibacteriales</taxon>
        <taxon>Nocardioidaceae</taxon>
        <taxon>Aeromicrobium</taxon>
    </lineage>
</organism>
<comment type="caution">
    <text evidence="6">The sequence shown here is derived from an EMBL/GenBank/DDBJ whole genome shotgun (WGS) entry which is preliminary data.</text>
</comment>
<evidence type="ECO:0000313" key="7">
    <source>
        <dbReference type="Proteomes" id="UP001501057"/>
    </source>
</evidence>
<dbReference type="SUPFAM" id="SSF46785">
    <property type="entry name" value="Winged helix' DNA-binding domain"/>
    <property type="match status" value="1"/>
</dbReference>
<dbReference type="InterPro" id="IPR000847">
    <property type="entry name" value="LysR_HTH_N"/>
</dbReference>
<keyword evidence="7" id="KW-1185">Reference proteome</keyword>
<dbReference type="InterPro" id="IPR005119">
    <property type="entry name" value="LysR_subst-bd"/>
</dbReference>
<comment type="similarity">
    <text evidence="1">Belongs to the LysR transcriptional regulatory family.</text>
</comment>
<name>A0ABP4WKF0_9ACTN</name>
<dbReference type="CDD" id="cd08414">
    <property type="entry name" value="PBP2_LTTR_aromatics_like"/>
    <property type="match status" value="1"/>
</dbReference>
<dbReference type="PANTHER" id="PTHR30346">
    <property type="entry name" value="TRANSCRIPTIONAL DUAL REGULATOR HCAR-RELATED"/>
    <property type="match status" value="1"/>
</dbReference>
<dbReference type="SUPFAM" id="SSF53850">
    <property type="entry name" value="Periplasmic binding protein-like II"/>
    <property type="match status" value="1"/>
</dbReference>
<feature type="domain" description="HTH lysR-type" evidence="5">
    <location>
        <begin position="1"/>
        <end position="58"/>
    </location>
</feature>
<keyword evidence="3" id="KW-0238">DNA-binding</keyword>
<evidence type="ECO:0000256" key="4">
    <source>
        <dbReference type="ARBA" id="ARBA00023163"/>
    </source>
</evidence>
<dbReference type="Gene3D" id="1.10.10.10">
    <property type="entry name" value="Winged helix-like DNA-binding domain superfamily/Winged helix DNA-binding domain"/>
    <property type="match status" value="1"/>
</dbReference>
<evidence type="ECO:0000256" key="2">
    <source>
        <dbReference type="ARBA" id="ARBA00023015"/>
    </source>
</evidence>